<keyword evidence="5" id="KW-0067">ATP-binding</keyword>
<feature type="region of interest" description="Disordered" evidence="7">
    <location>
        <begin position="216"/>
        <end position="303"/>
    </location>
</feature>
<keyword evidence="2" id="KW-0547">Nucleotide-binding</keyword>
<name>A0A2N9I9N6_FAGSY</name>
<evidence type="ECO:0000256" key="4">
    <source>
        <dbReference type="ARBA" id="ARBA00022806"/>
    </source>
</evidence>
<dbReference type="InterPro" id="IPR001650">
    <property type="entry name" value="Helicase_C-like"/>
</dbReference>
<feature type="compositionally biased region" description="Basic and acidic residues" evidence="7">
    <location>
        <begin position="419"/>
        <end position="457"/>
    </location>
</feature>
<dbReference type="InterPro" id="IPR027417">
    <property type="entry name" value="P-loop_NTPase"/>
</dbReference>
<dbReference type="AlphaFoldDB" id="A0A2N9I9N6"/>
<gene>
    <name evidence="9" type="ORF">FSB_LOCUS50548</name>
</gene>
<accession>A0A2N9I9N6</accession>
<keyword evidence="4" id="KW-0347">Helicase</keyword>
<feature type="compositionally biased region" description="Acidic residues" evidence="7">
    <location>
        <begin position="407"/>
        <end position="416"/>
    </location>
</feature>
<organism evidence="9">
    <name type="scientific">Fagus sylvatica</name>
    <name type="common">Beechnut</name>
    <dbReference type="NCBI Taxonomy" id="28930"/>
    <lineage>
        <taxon>Eukaryota</taxon>
        <taxon>Viridiplantae</taxon>
        <taxon>Streptophyta</taxon>
        <taxon>Embryophyta</taxon>
        <taxon>Tracheophyta</taxon>
        <taxon>Spermatophyta</taxon>
        <taxon>Magnoliopsida</taxon>
        <taxon>eudicotyledons</taxon>
        <taxon>Gunneridae</taxon>
        <taxon>Pentapetalae</taxon>
        <taxon>rosids</taxon>
        <taxon>fabids</taxon>
        <taxon>Fagales</taxon>
        <taxon>Fagaceae</taxon>
        <taxon>Fagus</taxon>
    </lineage>
</organism>
<feature type="region of interest" description="Disordered" evidence="7">
    <location>
        <begin position="372"/>
        <end position="459"/>
    </location>
</feature>
<dbReference type="GO" id="GO:0005634">
    <property type="term" value="C:nucleus"/>
    <property type="evidence" value="ECO:0007669"/>
    <property type="project" value="UniProtKB-SubCell"/>
</dbReference>
<dbReference type="GO" id="GO:0004386">
    <property type="term" value="F:helicase activity"/>
    <property type="evidence" value="ECO:0007669"/>
    <property type="project" value="UniProtKB-KW"/>
</dbReference>
<comment type="subcellular location">
    <subcellularLocation>
        <location evidence="1">Nucleus</location>
    </subcellularLocation>
</comment>
<dbReference type="PROSITE" id="PS51194">
    <property type="entry name" value="HELICASE_CTER"/>
    <property type="match status" value="1"/>
</dbReference>
<keyword evidence="6" id="KW-0539">Nucleus</keyword>
<dbReference type="Pfam" id="PF00271">
    <property type="entry name" value="Helicase_C"/>
    <property type="match status" value="1"/>
</dbReference>
<dbReference type="GO" id="GO:0005524">
    <property type="term" value="F:ATP binding"/>
    <property type="evidence" value="ECO:0007669"/>
    <property type="project" value="UniProtKB-KW"/>
</dbReference>
<dbReference type="GO" id="GO:0016787">
    <property type="term" value="F:hydrolase activity"/>
    <property type="evidence" value="ECO:0007669"/>
    <property type="project" value="UniProtKB-KW"/>
</dbReference>
<dbReference type="SMART" id="SM00490">
    <property type="entry name" value="HELICc"/>
    <property type="match status" value="1"/>
</dbReference>
<evidence type="ECO:0000256" key="5">
    <source>
        <dbReference type="ARBA" id="ARBA00022840"/>
    </source>
</evidence>
<evidence type="ECO:0000259" key="8">
    <source>
        <dbReference type="PROSITE" id="PS51194"/>
    </source>
</evidence>
<dbReference type="Pfam" id="PF00176">
    <property type="entry name" value="SNF2-rel_dom"/>
    <property type="match status" value="1"/>
</dbReference>
<dbReference type="InterPro" id="IPR000330">
    <property type="entry name" value="SNF2_N"/>
</dbReference>
<dbReference type="GO" id="GO:0080188">
    <property type="term" value="P:gene silencing by siRNA-directed DNA methylation"/>
    <property type="evidence" value="ECO:0007669"/>
    <property type="project" value="InterPro"/>
</dbReference>
<dbReference type="InterPro" id="IPR038718">
    <property type="entry name" value="SNF2-like_sf"/>
</dbReference>
<evidence type="ECO:0000256" key="2">
    <source>
        <dbReference type="ARBA" id="ARBA00022741"/>
    </source>
</evidence>
<feature type="domain" description="Helicase C-terminal" evidence="8">
    <location>
        <begin position="1029"/>
        <end position="1189"/>
    </location>
</feature>
<evidence type="ECO:0000256" key="6">
    <source>
        <dbReference type="ARBA" id="ARBA00023242"/>
    </source>
</evidence>
<dbReference type="Gene3D" id="3.40.50.300">
    <property type="entry name" value="P-loop containing nucleotide triphosphate hydrolases"/>
    <property type="match status" value="1"/>
</dbReference>
<dbReference type="CDD" id="cd18793">
    <property type="entry name" value="SF2_C_SNF"/>
    <property type="match status" value="1"/>
</dbReference>
<dbReference type="SMART" id="SM00487">
    <property type="entry name" value="DEXDc"/>
    <property type="match status" value="1"/>
</dbReference>
<dbReference type="InterPro" id="IPR044567">
    <property type="entry name" value="CLSY/DRD1"/>
</dbReference>
<dbReference type="PANTHER" id="PTHR45821">
    <property type="entry name" value="SNF2 DOMAIN-CONTAINING PROTEIN CLASSY 2-RELATED"/>
    <property type="match status" value="1"/>
</dbReference>
<evidence type="ECO:0000256" key="1">
    <source>
        <dbReference type="ARBA" id="ARBA00004123"/>
    </source>
</evidence>
<keyword evidence="3" id="KW-0378">Hydrolase</keyword>
<evidence type="ECO:0000256" key="3">
    <source>
        <dbReference type="ARBA" id="ARBA00022801"/>
    </source>
</evidence>
<feature type="compositionally biased region" description="Low complexity" evidence="7">
    <location>
        <begin position="273"/>
        <end position="282"/>
    </location>
</feature>
<dbReference type="InterPro" id="IPR049730">
    <property type="entry name" value="SNF2/RAD54-like_C"/>
</dbReference>
<dbReference type="EMBL" id="OIVN01005479">
    <property type="protein sequence ID" value="SPD22666.1"/>
    <property type="molecule type" value="Genomic_DNA"/>
</dbReference>
<feature type="compositionally biased region" description="Acidic residues" evidence="7">
    <location>
        <begin position="254"/>
        <end position="265"/>
    </location>
</feature>
<feature type="region of interest" description="Disordered" evidence="7">
    <location>
        <begin position="327"/>
        <end position="348"/>
    </location>
</feature>
<dbReference type="PANTHER" id="PTHR45821:SF5">
    <property type="entry name" value="SNF2 DOMAIN-CONTAINING PROTEIN CLASSY 4"/>
    <property type="match status" value="1"/>
</dbReference>
<evidence type="ECO:0000256" key="7">
    <source>
        <dbReference type="SAM" id="MobiDB-lite"/>
    </source>
</evidence>
<sequence>MMKMNYSLPIARRTRQGRALFYKECFGVDSAGASTSRGNGKKMAETVKGVKGCGRLGDDCGMESESESLNVSDSSKEEVSVEEIDVNDCGEEGDEMVDFVGEESLGLKNKENSDKGFEGMDNVGDSDDELVILGQGRDWELGAEREVEDVICIDVDEEEDVLCEKALNESNGNDEAVLLRKGKGETSCLNFDDRKRSRVAGRTQLRLGLLKRNEDGDAVSDDSYGLKDEDGDDTVAMSDLGGFDSVLESSSSEEGNDFEVDDDYEIEKLETCGSLEELSSDSGGEEESKGEDTEEFEVVKRGRPKGVEVGLKRRKYGLDVLVDLEKDKDNFVNDSQNPNSVAQRTRSHFISKFGKKKRKLGTLSHPLCVDVDEVDSSSGHDDSGDDVGSEVNRSGVDTRPNKRKVESDDENEDYSSGDETCHDSKIKSVSTREKFKTKKGDEDEREQKLHEKDESKLRMPTKGKRIHLAKNCNVMMILVDSIFKKGGDPLEEFVSSRNESNPQVAEISLPSKFTFGIEELDPPEKSEEEKEMDKLWDELELALRSSEIGSMDSAEVEDKGSLPPEEEVDRATLCQRGDHQLILDEQVGLICAFCSYVQLEIKYIVPAFSKNPFGKSDKRDPSAMNHSIFEELRTQDWCCDSHSGCDPQAHAEGTVWDIIPGIKSSMYPHQREGFEFIWKNIAGGIFLDELKNQATCAGGSGCIISHAPGTGKTRLTIVFLQTYTKLHPTCRPIIVAPCSMLLTWEEEFRKWKFDVPFHNLNKPELSGKENKTAINFLSQVGHMDLSINAIRMLKLYSWKKDRSILGISYKLFEQLTGEAERKGKLRKRTEQEQFRKILYEVPGIVVLDEGHIPRNPESRILKALSNIKTEKRIILSGTPFQNNFDELYCTLCLARPKFADKEGKWVSLTSSITKVTDDRLKCEKLKKVRGMIDPFVHVHKGSILQEQLPGLRDSVVKLQPSQLQKSLFQELSDHIQGQRRHFKLDYYESLISVHPSLLLKSGEENFPSDKHKLEGLNLEAGVKTKFLMELIRLTEAAHEKVLVFSQYLEPLSFIMDQFKSHFNWNEGKEMLYMDGKLDIKQRQSSINVFNDPTSEARVLFASIKACSEGINLVGASRVVLLDVVWNPSVERQAICRAYRLGQKKVVYIYHLISSGAKEEEKYYRQVEKDVMSELVFSSSGRGGDQQKISPTVSGDFILEAMVQHEKLKHMFEKIAYQQKESKLIETFSLLEKQPLISTPSSP</sequence>
<reference evidence="9" key="1">
    <citation type="submission" date="2018-02" db="EMBL/GenBank/DDBJ databases">
        <authorList>
            <person name="Cohen D.B."/>
            <person name="Kent A.D."/>
        </authorList>
    </citation>
    <scope>NUCLEOTIDE SEQUENCE</scope>
</reference>
<feature type="compositionally biased region" description="Polar residues" evidence="7">
    <location>
        <begin position="332"/>
        <end position="344"/>
    </location>
</feature>
<proteinExistence type="predicted"/>
<dbReference type="Gene3D" id="3.40.50.10810">
    <property type="entry name" value="Tandem AAA-ATPase domain"/>
    <property type="match status" value="1"/>
</dbReference>
<dbReference type="InterPro" id="IPR014001">
    <property type="entry name" value="Helicase_ATP-bd"/>
</dbReference>
<dbReference type="SUPFAM" id="SSF52540">
    <property type="entry name" value="P-loop containing nucleoside triphosphate hydrolases"/>
    <property type="match status" value="2"/>
</dbReference>
<evidence type="ECO:0000313" key="9">
    <source>
        <dbReference type="EMBL" id="SPD22666.1"/>
    </source>
</evidence>
<protein>
    <recommendedName>
        <fullName evidence="8">Helicase C-terminal domain-containing protein</fullName>
    </recommendedName>
</protein>